<dbReference type="EMBL" id="JAHOEL010000153">
    <property type="protein sequence ID" value="MBV3393836.1"/>
    <property type="molecule type" value="Genomic_DNA"/>
</dbReference>
<dbReference type="NCBIfam" id="NF033516">
    <property type="entry name" value="transpos_IS3"/>
    <property type="match status" value="1"/>
</dbReference>
<dbReference type="InterPro" id="IPR001584">
    <property type="entry name" value="Integrase_cat-core"/>
</dbReference>
<dbReference type="InterPro" id="IPR048020">
    <property type="entry name" value="Transpos_IS3"/>
</dbReference>
<dbReference type="GO" id="GO:0015074">
    <property type="term" value="P:DNA integration"/>
    <property type="evidence" value="ECO:0007669"/>
    <property type="project" value="InterPro"/>
</dbReference>
<dbReference type="Pfam" id="PF13333">
    <property type="entry name" value="rve_2"/>
    <property type="match status" value="1"/>
</dbReference>
<evidence type="ECO:0000313" key="3">
    <source>
        <dbReference type="EMBL" id="MBV3383797.1"/>
    </source>
</evidence>
<accession>A0AAW4MWV1</accession>
<proteinExistence type="predicted"/>
<comment type="caution">
    <text evidence="3">The sequence shown here is derived from an EMBL/GenBank/DDBJ whole genome shotgun (WGS) entry which is preliminary data.</text>
</comment>
<dbReference type="Pfam" id="PF13276">
    <property type="entry name" value="HTH_21"/>
    <property type="match status" value="1"/>
</dbReference>
<dbReference type="Proteomes" id="UP001196408">
    <property type="component" value="Unassembled WGS sequence"/>
</dbReference>
<dbReference type="InterPro" id="IPR050900">
    <property type="entry name" value="Transposase_IS3/IS150/IS904"/>
</dbReference>
<evidence type="ECO:0000256" key="1">
    <source>
        <dbReference type="ARBA" id="ARBA00002286"/>
    </source>
</evidence>
<protein>
    <submittedName>
        <fullName evidence="3">IS3 family transposase</fullName>
    </submittedName>
</protein>
<organism evidence="3 5">
    <name type="scientific">Catenibacterium mitsuokai</name>
    <dbReference type="NCBI Taxonomy" id="100886"/>
    <lineage>
        <taxon>Bacteria</taxon>
        <taxon>Bacillati</taxon>
        <taxon>Bacillota</taxon>
        <taxon>Erysipelotrichia</taxon>
        <taxon>Erysipelotrichales</taxon>
        <taxon>Coprobacillaceae</taxon>
        <taxon>Catenibacterium</taxon>
    </lineage>
</organism>
<gene>
    <name evidence="3" type="ORF">KSV97_11390</name>
    <name evidence="4" type="ORF">KSW06_11430</name>
</gene>
<dbReference type="Pfam" id="PF00665">
    <property type="entry name" value="rve"/>
    <property type="match status" value="1"/>
</dbReference>
<comment type="function">
    <text evidence="1">Involved in the transposition of the insertion sequence.</text>
</comment>
<evidence type="ECO:0000313" key="6">
    <source>
        <dbReference type="Proteomes" id="UP001197492"/>
    </source>
</evidence>
<dbReference type="PANTHER" id="PTHR46889">
    <property type="entry name" value="TRANSPOSASE INSF FOR INSERTION SEQUENCE IS3B-RELATED"/>
    <property type="match status" value="1"/>
</dbReference>
<dbReference type="InterPro" id="IPR025948">
    <property type="entry name" value="HTH-like_dom"/>
</dbReference>
<feature type="domain" description="Integrase catalytic" evidence="2">
    <location>
        <begin position="133"/>
        <end position="298"/>
    </location>
</feature>
<dbReference type="PROSITE" id="PS50994">
    <property type="entry name" value="INTEGRASE"/>
    <property type="match status" value="1"/>
</dbReference>
<keyword evidence="6" id="KW-1185">Reference proteome</keyword>
<sequence>MCRTSKFENEYQSIKEIKEEDKKVSLSAMFEILGVKRANYYKWLKHNKSERDLENEELADFIRKYDEKFNHTLGYRMMTDRINRDENKNYNDKQVYKVMKILGIKSIIRPKRRSCTVRKSNNTAKNNLKRDFNASRPNEKWVTDVTEFKYGKNNENKLYLSLILDLYDRYPVGYAISDHNDNKLVFNTFRLAVDANPGAHPLFHSDGGYQYTSPIFVRMLNDNGMEQSMSRVHCCIDNGPMEGFWGILKCEIYHYGKKYETREELEEAIREWIRYYSHERYQRRFGVKTPYEVRSEALCNENPVQYPIPENKAIQKYKAAHYA</sequence>
<name>A0AAW4MWV1_9FIRM</name>
<dbReference type="PANTHER" id="PTHR46889:SF5">
    <property type="entry name" value="INTEGRASE PROTEIN"/>
    <property type="match status" value="1"/>
</dbReference>
<evidence type="ECO:0000259" key="2">
    <source>
        <dbReference type="PROSITE" id="PS50994"/>
    </source>
</evidence>
<dbReference type="Proteomes" id="UP001197492">
    <property type="component" value="Unassembled WGS sequence"/>
</dbReference>
<dbReference type="EMBL" id="JAHOEF010000150">
    <property type="protein sequence ID" value="MBV3383797.1"/>
    <property type="molecule type" value="Genomic_DNA"/>
</dbReference>
<dbReference type="AlphaFoldDB" id="A0AAW4MWV1"/>
<evidence type="ECO:0000313" key="5">
    <source>
        <dbReference type="Proteomes" id="UP001196408"/>
    </source>
</evidence>
<evidence type="ECO:0000313" key="4">
    <source>
        <dbReference type="EMBL" id="MBV3393836.1"/>
    </source>
</evidence>
<reference evidence="3 6" key="1">
    <citation type="submission" date="2021-06" db="EMBL/GenBank/DDBJ databases">
        <title>Collection of gut derived symbiotic bacterial strains cultured from healthy donors.</title>
        <authorList>
            <person name="Lin H."/>
            <person name="Littmann E."/>
            <person name="Pamer E.G."/>
        </authorList>
    </citation>
    <scope>NUCLEOTIDE SEQUENCE</scope>
    <source>
        <strain evidence="4 6">MSK.21.70</strain>
        <strain evidence="3">MSK.21.82</strain>
    </source>
</reference>